<evidence type="ECO:0000313" key="2">
    <source>
        <dbReference type="Proteomes" id="UP000486602"/>
    </source>
</evidence>
<organism evidence="1 2">
    <name type="scientific">Cryomorpha ignava</name>
    <dbReference type="NCBI Taxonomy" id="101383"/>
    <lineage>
        <taxon>Bacteria</taxon>
        <taxon>Pseudomonadati</taxon>
        <taxon>Bacteroidota</taxon>
        <taxon>Flavobacteriia</taxon>
        <taxon>Flavobacteriales</taxon>
        <taxon>Cryomorphaceae</taxon>
        <taxon>Cryomorpha</taxon>
    </lineage>
</organism>
<reference evidence="1 2" key="1">
    <citation type="submission" date="2020-02" db="EMBL/GenBank/DDBJ databases">
        <title>Out from the shadows clarifying the taxonomy of the family Cryomorphaceae and related taxa by utilizing the GTDB taxonomic framework.</title>
        <authorList>
            <person name="Bowman J.P."/>
        </authorList>
    </citation>
    <scope>NUCLEOTIDE SEQUENCE [LARGE SCALE GENOMIC DNA]</scope>
    <source>
        <strain evidence="1 2">QSSC 1-22</strain>
    </source>
</reference>
<accession>A0A7K3WSC2</accession>
<evidence type="ECO:0008006" key="3">
    <source>
        <dbReference type="Google" id="ProtNLM"/>
    </source>
</evidence>
<dbReference type="Gene3D" id="3.20.20.80">
    <property type="entry name" value="Glycosidases"/>
    <property type="match status" value="1"/>
</dbReference>
<gene>
    <name evidence="1" type="ORF">G3O08_12805</name>
</gene>
<proteinExistence type="predicted"/>
<name>A0A7K3WSC2_9FLAO</name>
<evidence type="ECO:0000313" key="1">
    <source>
        <dbReference type="EMBL" id="NEN24384.1"/>
    </source>
</evidence>
<dbReference type="EMBL" id="JAAGVY010000025">
    <property type="protein sequence ID" value="NEN24384.1"/>
    <property type="molecule type" value="Genomic_DNA"/>
</dbReference>
<dbReference type="Proteomes" id="UP000486602">
    <property type="component" value="Unassembled WGS sequence"/>
</dbReference>
<protein>
    <recommendedName>
        <fullName evidence="3">Arabinogalactan endo-beta-1,4-galactanase</fullName>
    </recommendedName>
</protein>
<dbReference type="AlphaFoldDB" id="A0A7K3WSC2"/>
<sequence>MGFSTWPYAPTVESVDATYQFMSNNGDVYSEHIDSSIPWDAWINGLPLPAEFINEIESKASRKIPNAKLTVSVSLLNSSRDELAFDFDGTIPNYTAINDAHIEDAYFEHLKYITNQLNPDYLVMAIEVNELFKNAPEKWDSYKLLMANIRARIMQEFPSLILSESVTLHNFYQPDVPDSAQYIAEIADYANSLGFVTISFYPFFKGLKTKDDFQEAFDFLHQKINKPIAFAETSHLSETLSVESLNIYILGSQYEQNEYLETLLINAQENDYKYIIWWAHRDYNELWESFPEEVKDLGKLWISTGIINEDGIEKQALSTWDLVFNK</sequence>
<comment type="caution">
    <text evidence="1">The sequence shown here is derived from an EMBL/GenBank/DDBJ whole genome shotgun (WGS) entry which is preliminary data.</text>
</comment>
<dbReference type="InterPro" id="IPR017853">
    <property type="entry name" value="GH"/>
</dbReference>
<dbReference type="SUPFAM" id="SSF51445">
    <property type="entry name" value="(Trans)glycosidases"/>
    <property type="match status" value="1"/>
</dbReference>
<keyword evidence="2" id="KW-1185">Reference proteome</keyword>